<organism evidence="1 2">
    <name type="scientific">Dorcoceras hygrometricum</name>
    <dbReference type="NCBI Taxonomy" id="472368"/>
    <lineage>
        <taxon>Eukaryota</taxon>
        <taxon>Viridiplantae</taxon>
        <taxon>Streptophyta</taxon>
        <taxon>Embryophyta</taxon>
        <taxon>Tracheophyta</taxon>
        <taxon>Spermatophyta</taxon>
        <taxon>Magnoliopsida</taxon>
        <taxon>eudicotyledons</taxon>
        <taxon>Gunneridae</taxon>
        <taxon>Pentapetalae</taxon>
        <taxon>asterids</taxon>
        <taxon>lamiids</taxon>
        <taxon>Lamiales</taxon>
        <taxon>Gesneriaceae</taxon>
        <taxon>Didymocarpoideae</taxon>
        <taxon>Trichosporeae</taxon>
        <taxon>Loxocarpinae</taxon>
        <taxon>Dorcoceras</taxon>
    </lineage>
</organism>
<protein>
    <submittedName>
        <fullName evidence="1">Uncharacterized protein</fullName>
    </submittedName>
</protein>
<gene>
    <name evidence="1" type="ORF">F511_38160</name>
</gene>
<proteinExistence type="predicted"/>
<name>A0A2Z7CVA6_9LAMI</name>
<dbReference type="Proteomes" id="UP000250235">
    <property type="component" value="Unassembled WGS sequence"/>
</dbReference>
<dbReference type="AlphaFoldDB" id="A0A2Z7CVA6"/>
<evidence type="ECO:0000313" key="1">
    <source>
        <dbReference type="EMBL" id="KZV50285.1"/>
    </source>
</evidence>
<reference evidence="1 2" key="1">
    <citation type="journal article" date="2015" name="Proc. Natl. Acad. Sci. U.S.A.">
        <title>The resurrection genome of Boea hygrometrica: A blueprint for survival of dehydration.</title>
        <authorList>
            <person name="Xiao L."/>
            <person name="Yang G."/>
            <person name="Zhang L."/>
            <person name="Yang X."/>
            <person name="Zhao S."/>
            <person name="Ji Z."/>
            <person name="Zhou Q."/>
            <person name="Hu M."/>
            <person name="Wang Y."/>
            <person name="Chen M."/>
            <person name="Xu Y."/>
            <person name="Jin H."/>
            <person name="Xiao X."/>
            <person name="Hu G."/>
            <person name="Bao F."/>
            <person name="Hu Y."/>
            <person name="Wan P."/>
            <person name="Li L."/>
            <person name="Deng X."/>
            <person name="Kuang T."/>
            <person name="Xiang C."/>
            <person name="Zhu J.K."/>
            <person name="Oliver M.J."/>
            <person name="He Y."/>
        </authorList>
    </citation>
    <scope>NUCLEOTIDE SEQUENCE [LARGE SCALE GENOMIC DNA]</scope>
    <source>
        <strain evidence="2">cv. XS01</strain>
    </source>
</reference>
<sequence length="167" mass="18503">MHDLISAIDSSILSVDCVEWLNILQQIVQQLFAHLLFILCHNTSRNRRFTFIAIAGKRCSRLVVQTLVLKPALQLIYRSSSNLRLFSASVPAGPLAPADLSTSAEYDVVTDYIIIDCPLRCSSWFSFDVPAGPSSSSSACSWFISFQLIHSAPTGSTWPLPDFEHLT</sequence>
<accession>A0A2Z7CVA6</accession>
<keyword evidence="2" id="KW-1185">Reference proteome</keyword>
<evidence type="ECO:0000313" key="2">
    <source>
        <dbReference type="Proteomes" id="UP000250235"/>
    </source>
</evidence>
<dbReference type="EMBL" id="KQ992501">
    <property type="protein sequence ID" value="KZV50285.1"/>
    <property type="molecule type" value="Genomic_DNA"/>
</dbReference>